<feature type="transmembrane region" description="Helical" evidence="2">
    <location>
        <begin position="7"/>
        <end position="26"/>
    </location>
</feature>
<reference evidence="3 4" key="1">
    <citation type="submission" date="2016-11" db="EMBL/GenBank/DDBJ databases">
        <authorList>
            <person name="Donegan-Quick R."/>
            <person name="Bryant T.D."/>
            <person name="Hughes K.A."/>
            <person name="Quiroz D.E."/>
            <person name="Nayek S."/>
            <person name="Syed N."/>
            <person name="Wagner P.E."/>
            <person name="Kim T."/>
            <person name="Visi D.K."/>
            <person name="Allen M.S."/>
            <person name="Hughes L.E."/>
            <person name="Garlena R.A."/>
            <person name="Russell D.A."/>
            <person name="Pope W.H."/>
            <person name="Jacobs-Sera D."/>
            <person name="Hendrix R.W."/>
            <person name="Hatfull G.F."/>
        </authorList>
    </citation>
    <scope>NUCLEOTIDE SEQUENCE [LARGE SCALE GENOMIC DNA]</scope>
</reference>
<keyword evidence="2" id="KW-1133">Transmembrane helix</keyword>
<protein>
    <submittedName>
        <fullName evidence="3">Uncharacterized protein</fullName>
    </submittedName>
</protein>
<dbReference type="EMBL" id="KY092484">
    <property type="protein sequence ID" value="APD18804.1"/>
    <property type="molecule type" value="Genomic_DNA"/>
</dbReference>
<evidence type="ECO:0000256" key="1">
    <source>
        <dbReference type="SAM" id="MobiDB-lite"/>
    </source>
</evidence>
<evidence type="ECO:0000313" key="3">
    <source>
        <dbReference type="EMBL" id="APD18804.1"/>
    </source>
</evidence>
<organism evidence="3 4">
    <name type="scientific">Streptomyces phage Raleigh</name>
    <dbReference type="NCBI Taxonomy" id="1920312"/>
    <lineage>
        <taxon>Viruses</taxon>
        <taxon>Duplodnaviria</taxon>
        <taxon>Heunggongvirae</taxon>
        <taxon>Uroviricota</taxon>
        <taxon>Caudoviricetes</taxon>
        <taxon>Raleighvirus</taxon>
        <taxon>Raleighvirus raleigh</taxon>
    </lineage>
</organism>
<keyword evidence="2" id="KW-0472">Membrane</keyword>
<dbReference type="Proteomes" id="UP000222578">
    <property type="component" value="Segment"/>
</dbReference>
<proteinExistence type="predicted"/>
<evidence type="ECO:0000256" key="2">
    <source>
        <dbReference type="SAM" id="Phobius"/>
    </source>
</evidence>
<sequence length="138" mass="14731">MNGRRMFAPTVAILVVGITLGLLGIFQDGGDLSRAGILIAFAALPPLCYWQTQRAHDAVEDQVADAHEAGYRLALEHVAKGLLSRKSAPPDGGTRVEPVDDRATLDPDLGGGAAGPVVPSNVRPLRLIRHDHDERKIV</sequence>
<feature type="region of interest" description="Disordered" evidence="1">
    <location>
        <begin position="84"/>
        <end position="116"/>
    </location>
</feature>
<accession>A0A1J0MCZ1</accession>
<keyword evidence="2" id="KW-0812">Transmembrane</keyword>
<keyword evidence="4" id="KW-1185">Reference proteome</keyword>
<gene>
    <name evidence="3" type="ORF">SEA_RALEIGH_30</name>
</gene>
<evidence type="ECO:0000313" key="4">
    <source>
        <dbReference type="Proteomes" id="UP000222578"/>
    </source>
</evidence>
<name>A0A1J0MCZ1_9CAUD</name>